<evidence type="ECO:0000313" key="1">
    <source>
        <dbReference type="EMBL" id="KAG5449608.1"/>
    </source>
</evidence>
<evidence type="ECO:0000313" key="2">
    <source>
        <dbReference type="Proteomes" id="UP000286415"/>
    </source>
</evidence>
<protein>
    <submittedName>
        <fullName evidence="1">Uncharacterized protein</fullName>
    </submittedName>
</protein>
<reference evidence="1 2" key="1">
    <citation type="journal article" date="2018" name="Biotechnol. Adv.">
        <title>Improved genomic resources and new bioinformatic workflow for the carcinogenic parasite Clonorchis sinensis: Biotechnological implications.</title>
        <authorList>
            <person name="Wang D."/>
            <person name="Korhonen P.K."/>
            <person name="Gasser R.B."/>
            <person name="Young N.D."/>
        </authorList>
    </citation>
    <scope>NUCLEOTIDE SEQUENCE [LARGE SCALE GENOMIC DNA]</scope>
    <source>
        <strain evidence="1">Cs-k2</strain>
    </source>
</reference>
<comment type="caution">
    <text evidence="1">The sequence shown here is derived from an EMBL/GenBank/DDBJ whole genome shotgun (WGS) entry which is preliminary data.</text>
</comment>
<accession>A0A3R7C7R9</accession>
<name>A0A3R7C7R9_CLOSI</name>
<proteinExistence type="predicted"/>
<dbReference type="Proteomes" id="UP000286415">
    <property type="component" value="Unassembled WGS sequence"/>
</dbReference>
<keyword evidence="2" id="KW-1185">Reference proteome</keyword>
<organism evidence="1 2">
    <name type="scientific">Clonorchis sinensis</name>
    <name type="common">Chinese liver fluke</name>
    <dbReference type="NCBI Taxonomy" id="79923"/>
    <lineage>
        <taxon>Eukaryota</taxon>
        <taxon>Metazoa</taxon>
        <taxon>Spiralia</taxon>
        <taxon>Lophotrochozoa</taxon>
        <taxon>Platyhelminthes</taxon>
        <taxon>Trematoda</taxon>
        <taxon>Digenea</taxon>
        <taxon>Opisthorchiida</taxon>
        <taxon>Opisthorchiata</taxon>
        <taxon>Opisthorchiidae</taxon>
        <taxon>Clonorchis</taxon>
    </lineage>
</organism>
<dbReference type="AlphaFoldDB" id="A0A3R7C7R9"/>
<gene>
    <name evidence="1" type="ORF">CSKR_101596</name>
</gene>
<dbReference type="InParanoid" id="A0A3R7C7R9"/>
<dbReference type="OrthoDB" id="10608140at2759"/>
<sequence>MLAYHKHSDQALAGSRRTHPGRRAAPITFKLLLISFTPFYQVIRCPPRGLRHSEGGTKNNTRVGRRCFGRRISFRSLLKLFTNLRLRDLHAPSYALPAGADFLASISASDFDDTQWSYDRLGDVGQTTLNAAT</sequence>
<dbReference type="EMBL" id="NIRI02000042">
    <property type="protein sequence ID" value="KAG5449608.1"/>
    <property type="molecule type" value="Genomic_DNA"/>
</dbReference>
<reference evidence="1 2" key="2">
    <citation type="journal article" date="2021" name="Genomics">
        <title>High-quality reference genome for Clonorchis sinensis.</title>
        <authorList>
            <person name="Young N.D."/>
            <person name="Stroehlein A.J."/>
            <person name="Kinkar L."/>
            <person name="Wang T."/>
            <person name="Sohn W.M."/>
            <person name="Chang B.C.H."/>
            <person name="Kaur P."/>
            <person name="Weisz D."/>
            <person name="Dudchenko O."/>
            <person name="Aiden E.L."/>
            <person name="Korhonen P.K."/>
            <person name="Gasser R.B."/>
        </authorList>
    </citation>
    <scope>NUCLEOTIDE SEQUENCE [LARGE SCALE GENOMIC DNA]</scope>
    <source>
        <strain evidence="1">Cs-k2</strain>
    </source>
</reference>